<evidence type="ECO:0008006" key="3">
    <source>
        <dbReference type="Google" id="ProtNLM"/>
    </source>
</evidence>
<evidence type="ECO:0000313" key="2">
    <source>
        <dbReference type="Proteomes" id="UP000470470"/>
    </source>
</evidence>
<reference evidence="1 2" key="1">
    <citation type="submission" date="2020-02" db="EMBL/GenBank/DDBJ databases">
        <title>The whole genome sequence of CPCC 205119.</title>
        <authorList>
            <person name="Jiang Z."/>
        </authorList>
    </citation>
    <scope>NUCLEOTIDE SEQUENCE [LARGE SCALE GENOMIC DNA]</scope>
    <source>
        <strain evidence="1 2">CPCC 205119</strain>
    </source>
</reference>
<comment type="caution">
    <text evidence="1">The sequence shown here is derived from an EMBL/GenBank/DDBJ whole genome shotgun (WGS) entry which is preliminary data.</text>
</comment>
<accession>A0A7K3WEH9</accession>
<organism evidence="1 2">
    <name type="scientific">Goekera deserti</name>
    <dbReference type="NCBI Taxonomy" id="2497753"/>
    <lineage>
        <taxon>Bacteria</taxon>
        <taxon>Bacillati</taxon>
        <taxon>Actinomycetota</taxon>
        <taxon>Actinomycetes</taxon>
        <taxon>Geodermatophilales</taxon>
        <taxon>Geodermatophilaceae</taxon>
        <taxon>Goekera</taxon>
    </lineage>
</organism>
<proteinExistence type="predicted"/>
<dbReference type="RefSeq" id="WP_152731160.1">
    <property type="nucleotide sequence ID" value="NZ_JAABOZ010000001.1"/>
</dbReference>
<keyword evidence="2" id="KW-1185">Reference proteome</keyword>
<dbReference type="EMBL" id="JAAGWK010000016">
    <property type="protein sequence ID" value="NEL54807.1"/>
    <property type="molecule type" value="Genomic_DNA"/>
</dbReference>
<dbReference type="Proteomes" id="UP000470470">
    <property type="component" value="Unassembled WGS sequence"/>
</dbReference>
<name>A0A7K3WEH9_9ACTN</name>
<dbReference type="Gene3D" id="3.20.20.150">
    <property type="entry name" value="Divalent-metal-dependent TIM barrel enzymes"/>
    <property type="match status" value="1"/>
</dbReference>
<dbReference type="InterPro" id="IPR036237">
    <property type="entry name" value="Xyl_isomerase-like_sf"/>
</dbReference>
<dbReference type="AlphaFoldDB" id="A0A7K3WEH9"/>
<protein>
    <recommendedName>
        <fullName evidence="3">Sugar phosphate isomerase/epimerase</fullName>
    </recommendedName>
</protein>
<gene>
    <name evidence="1" type="ORF">G1H19_12420</name>
</gene>
<sequence length="331" mass="34664">MPTLGTTLFSLTPDWRSGAGTTRLLDRLAAAGCGPAIEVVGHQSWRGFPASSAEDERAFRDAVDRLGLQPAALGVYTDLHRHRGRSLTTDEALADLLPQLAAAVRLGFPLVRATLGMQPALLRRAAAAAERLGVVLTFELQGATSPDAPAVRDVVELQAASGTPFLGFTLDSSLTTPALPHALDTALTRRGLSADGVAAVHAAWAADGPVGPRIGRALTAVAGLPREPELATLAAGVLGRCGRSTPQDWAPVLPLVRHAHAKFWDPDVETVRAPHGAWLAALTEAGYDGALLSEWGGHELLDRDDADALAVTRAHHDLLSTLLAQRTAVPA</sequence>
<dbReference type="SUPFAM" id="SSF51658">
    <property type="entry name" value="Xylose isomerase-like"/>
    <property type="match status" value="1"/>
</dbReference>
<evidence type="ECO:0000313" key="1">
    <source>
        <dbReference type="EMBL" id="NEL54807.1"/>
    </source>
</evidence>